<evidence type="ECO:0000259" key="6">
    <source>
        <dbReference type="PROSITE" id="PS51021"/>
    </source>
</evidence>
<dbReference type="Pfam" id="PF14604">
    <property type="entry name" value="SH3_9"/>
    <property type="match status" value="1"/>
</dbReference>
<reference evidence="7 8" key="1">
    <citation type="journal article" date="2018" name="Nat. Ecol. Evol.">
        <title>Shark genomes provide insights into elasmobranch evolution and the origin of vertebrates.</title>
        <authorList>
            <person name="Hara Y"/>
            <person name="Yamaguchi K"/>
            <person name="Onimaru K"/>
            <person name="Kadota M"/>
            <person name="Koyanagi M"/>
            <person name="Keeley SD"/>
            <person name="Tatsumi K"/>
            <person name="Tanaka K"/>
            <person name="Motone F"/>
            <person name="Kageyama Y"/>
            <person name="Nozu R"/>
            <person name="Adachi N"/>
            <person name="Nishimura O"/>
            <person name="Nakagawa R"/>
            <person name="Tanegashima C"/>
            <person name="Kiyatake I"/>
            <person name="Matsumoto R"/>
            <person name="Murakumo K"/>
            <person name="Nishida K"/>
            <person name="Terakita A"/>
            <person name="Kuratani S"/>
            <person name="Sato K"/>
            <person name="Hyodo S Kuraku.S."/>
        </authorList>
    </citation>
    <scope>NUCLEOTIDE SEQUENCE [LARGE SCALE GENOMIC DNA]</scope>
</reference>
<keyword evidence="2" id="KW-0344">Guanine-nucleotide releasing factor</keyword>
<evidence type="ECO:0000313" key="7">
    <source>
        <dbReference type="EMBL" id="GCB65458.1"/>
    </source>
</evidence>
<dbReference type="Proteomes" id="UP000288216">
    <property type="component" value="Unassembled WGS sequence"/>
</dbReference>
<dbReference type="GO" id="GO:0005085">
    <property type="term" value="F:guanyl-nucleotide exchange factor activity"/>
    <property type="evidence" value="ECO:0007669"/>
    <property type="project" value="UniProtKB-KW"/>
</dbReference>
<dbReference type="InterPro" id="IPR000219">
    <property type="entry name" value="DH_dom"/>
</dbReference>
<dbReference type="SUPFAM" id="SSF48065">
    <property type="entry name" value="DBL homology domain (DH-domain)"/>
    <property type="match status" value="1"/>
</dbReference>
<evidence type="ECO:0008006" key="9">
    <source>
        <dbReference type="Google" id="ProtNLM"/>
    </source>
</evidence>
<keyword evidence="8" id="KW-1185">Reference proteome</keyword>
<dbReference type="PROSITE" id="PS51021">
    <property type="entry name" value="BAR"/>
    <property type="match status" value="1"/>
</dbReference>
<dbReference type="InterPro" id="IPR035899">
    <property type="entry name" value="DBL_dom_sf"/>
</dbReference>
<accession>A0A401NX54</accession>
<keyword evidence="1 3" id="KW-0728">SH3 domain</keyword>
<dbReference type="FunFam" id="2.30.30.40:FF:000177">
    <property type="entry name" value="Rho guanine nucleotide exchange factor (GEF) 37"/>
    <property type="match status" value="1"/>
</dbReference>
<dbReference type="PROSITE" id="PS50002">
    <property type="entry name" value="SH3"/>
    <property type="match status" value="2"/>
</dbReference>
<feature type="domain" description="SH3" evidence="4">
    <location>
        <begin position="492"/>
        <end position="555"/>
    </location>
</feature>
<evidence type="ECO:0000259" key="5">
    <source>
        <dbReference type="PROSITE" id="PS50010"/>
    </source>
</evidence>
<feature type="domain" description="BAR" evidence="6">
    <location>
        <begin position="244"/>
        <end position="476"/>
    </location>
</feature>
<dbReference type="SUPFAM" id="SSF50044">
    <property type="entry name" value="SH3-domain"/>
    <property type="match status" value="2"/>
</dbReference>
<dbReference type="AlphaFoldDB" id="A0A401NX54"/>
<organism evidence="7 8">
    <name type="scientific">Scyliorhinus torazame</name>
    <name type="common">Cloudy catshark</name>
    <name type="synonym">Catulus torazame</name>
    <dbReference type="NCBI Taxonomy" id="75743"/>
    <lineage>
        <taxon>Eukaryota</taxon>
        <taxon>Metazoa</taxon>
        <taxon>Chordata</taxon>
        <taxon>Craniata</taxon>
        <taxon>Vertebrata</taxon>
        <taxon>Chondrichthyes</taxon>
        <taxon>Elasmobranchii</taxon>
        <taxon>Galeomorphii</taxon>
        <taxon>Galeoidea</taxon>
        <taxon>Carcharhiniformes</taxon>
        <taxon>Scyliorhinidae</taxon>
        <taxon>Scyliorhinus</taxon>
    </lineage>
</organism>
<dbReference type="PANTHER" id="PTHR22834:SF9">
    <property type="entry name" value="RHO GUANINE NUCLEOTIDE EXCHANGE FACTOR 37"/>
    <property type="match status" value="1"/>
</dbReference>
<dbReference type="Gene3D" id="1.20.1270.60">
    <property type="entry name" value="Arfaptin homology (AH) domain/BAR domain"/>
    <property type="match status" value="1"/>
</dbReference>
<feature type="domain" description="DH" evidence="5">
    <location>
        <begin position="18"/>
        <end position="203"/>
    </location>
</feature>
<dbReference type="PROSITE" id="PS50010">
    <property type="entry name" value="DH_2"/>
    <property type="match status" value="1"/>
</dbReference>
<dbReference type="Pfam" id="PF07653">
    <property type="entry name" value="SH3_2"/>
    <property type="match status" value="1"/>
</dbReference>
<evidence type="ECO:0000256" key="2">
    <source>
        <dbReference type="ARBA" id="ARBA00022658"/>
    </source>
</evidence>
<dbReference type="FunFam" id="2.30.30.40:FF:000174">
    <property type="entry name" value="rho guanine nucleotide exchange factor 37"/>
    <property type="match status" value="1"/>
</dbReference>
<evidence type="ECO:0000256" key="1">
    <source>
        <dbReference type="ARBA" id="ARBA00022443"/>
    </source>
</evidence>
<protein>
    <recommendedName>
        <fullName evidence="9">Rho guanine nucleotide exchange factor 37</fullName>
    </recommendedName>
</protein>
<dbReference type="Gene3D" id="1.20.900.10">
    <property type="entry name" value="Dbl homology (DH) domain"/>
    <property type="match status" value="1"/>
</dbReference>
<dbReference type="InterPro" id="IPR051492">
    <property type="entry name" value="Dynamin-Rho_GEF"/>
</dbReference>
<dbReference type="PANTHER" id="PTHR22834">
    <property type="entry name" value="NUCLEAR FUSION PROTEIN FUS2"/>
    <property type="match status" value="1"/>
</dbReference>
<dbReference type="OMA" id="GANENLH"/>
<proteinExistence type="predicted"/>
<evidence type="ECO:0000313" key="8">
    <source>
        <dbReference type="Proteomes" id="UP000288216"/>
    </source>
</evidence>
<name>A0A401NX54_SCYTO</name>
<dbReference type="CDD" id="cd00160">
    <property type="entry name" value="RhoGEF"/>
    <property type="match status" value="1"/>
</dbReference>
<dbReference type="EMBL" id="BFAA01001439">
    <property type="protein sequence ID" value="GCB65458.1"/>
    <property type="molecule type" value="Genomic_DNA"/>
</dbReference>
<dbReference type="STRING" id="75743.A0A401NX54"/>
<dbReference type="Gene3D" id="2.30.30.40">
    <property type="entry name" value="SH3 Domains"/>
    <property type="match status" value="2"/>
</dbReference>
<dbReference type="InterPro" id="IPR027267">
    <property type="entry name" value="AH/BAR_dom_sf"/>
</dbReference>
<gene>
    <name evidence="7" type="ORF">scyTo_0004794</name>
</gene>
<dbReference type="GO" id="GO:0005737">
    <property type="term" value="C:cytoplasm"/>
    <property type="evidence" value="ECO:0007669"/>
    <property type="project" value="InterPro"/>
</dbReference>
<dbReference type="SMART" id="SM00325">
    <property type="entry name" value="RhoGEF"/>
    <property type="match status" value="1"/>
</dbReference>
<comment type="caution">
    <text evidence="7">The sequence shown here is derived from an EMBL/GenBank/DDBJ whole genome shotgun (WGS) entry which is preliminary data.</text>
</comment>
<dbReference type="Pfam" id="PF00621">
    <property type="entry name" value="RhoGEF"/>
    <property type="match status" value="1"/>
</dbReference>
<evidence type="ECO:0000256" key="3">
    <source>
        <dbReference type="PROSITE-ProRule" id="PRU00192"/>
    </source>
</evidence>
<feature type="domain" description="SH3" evidence="4">
    <location>
        <begin position="593"/>
        <end position="658"/>
    </location>
</feature>
<sequence length="667" mass="76225">MIHLMWNLFTSASKMEEKQMKAIEELVATEKRYLTLLQQCATDIQNHLQFKQVPDLDLEGLFGNTDEVLHVSSNLLKSLEEAATGKSDQVLSISNVFLAFKQELEDAYKEYCANYETTLLLETNYKRNENIWKEVTEAINVLGAHTGATTLTFFLVTPVQRIGKYPLILKTILENTPQSDEGYTALEKATVTMQEVNHNINEFKRLKEVAMKYSRQENLSIRDTISRINKHSIAKKASRLSQVFKHETGILPKIKDKDYDDSVKLFCTIEKNVAALKKNTENYITNMERFQILRPYHYVTDLVDERASVSYQEFTEIFHQQIIPEFKRRLESIVYEPLCALTSLFSGPQQLVRKHNDKFLDYEKIQEKVKQEGNASYDEKAAMETYKALHSLLLTELPSFNRIVLQLHAQILQAVITVHRDLANNVLQLTSQHPQEFLLSHKENFWQQTEETLLQSYVQLENIHQIFESIIEQTIEQPYNEDKMEILLKKHSPDKIYQVTSNISGNKDLDLTLERGDLVALIQAADTKGNTSRWLVDSGGQRGFVPAGKLSPLQPAKQLNNRPLSQSSSLANVVDGAISRRKYSASPERYVPSVPTQYQVVAAYQFAARGPHEASLQPGQPVTILELHDKKGSHEWCLVEVNGQRGYVPSNYLVKVPCTGERKSFGP</sequence>
<dbReference type="InterPro" id="IPR036028">
    <property type="entry name" value="SH3-like_dom_sf"/>
</dbReference>
<dbReference type="InterPro" id="IPR001452">
    <property type="entry name" value="SH3_domain"/>
</dbReference>
<dbReference type="OrthoDB" id="6244550at2759"/>
<dbReference type="SUPFAM" id="SSF103657">
    <property type="entry name" value="BAR/IMD domain-like"/>
    <property type="match status" value="1"/>
</dbReference>
<evidence type="ECO:0000259" key="4">
    <source>
        <dbReference type="PROSITE" id="PS50002"/>
    </source>
</evidence>
<dbReference type="InterPro" id="IPR004148">
    <property type="entry name" value="BAR_dom"/>
</dbReference>
<dbReference type="SMART" id="SM00326">
    <property type="entry name" value="SH3"/>
    <property type="match status" value="2"/>
</dbReference>